<name>V2XMG6_MONRO</name>
<dbReference type="PRINTS" id="PR00928">
    <property type="entry name" value="GRAVESDC"/>
</dbReference>
<evidence type="ECO:0000256" key="3">
    <source>
        <dbReference type="ARBA" id="ARBA00022448"/>
    </source>
</evidence>
<dbReference type="PRINTS" id="PR00926">
    <property type="entry name" value="MITOCARRIER"/>
</dbReference>
<evidence type="ECO:0000256" key="8">
    <source>
        <dbReference type="ARBA" id="ARBA00023128"/>
    </source>
</evidence>
<keyword evidence="9 10" id="KW-0472">Membrane</keyword>
<keyword evidence="3 11" id="KW-0813">Transport</keyword>
<dbReference type="Gene3D" id="1.50.40.10">
    <property type="entry name" value="Mitochondrial carrier domain"/>
    <property type="match status" value="1"/>
</dbReference>
<reference evidence="13 14" key="1">
    <citation type="journal article" date="2014" name="BMC Genomics">
        <title>Genome and secretome analysis of the hemibiotrophic fungal pathogen, Moniliophthora roreri, which causes frosty pod rot disease of cacao: mechanisms of the biotrophic and necrotrophic phases.</title>
        <authorList>
            <person name="Meinhardt L.W."/>
            <person name="Costa G.G.L."/>
            <person name="Thomazella D.P.T."/>
            <person name="Teixeira P.J.P.L."/>
            <person name="Carazzolle M.F."/>
            <person name="Schuster S.C."/>
            <person name="Carlson J.E."/>
            <person name="Guiltinan M.J."/>
            <person name="Mieczkowski P."/>
            <person name="Farmer A."/>
            <person name="Ramaraj T."/>
            <person name="Crozier J."/>
            <person name="Davis R.E."/>
            <person name="Shao J."/>
            <person name="Melnick R.L."/>
            <person name="Pereira G.A.G."/>
            <person name="Bailey B.A."/>
        </authorList>
    </citation>
    <scope>NUCLEOTIDE SEQUENCE [LARGE SCALE GENOMIC DNA]</scope>
    <source>
        <strain evidence="13 14">MCA 2997</strain>
    </source>
</reference>
<evidence type="ECO:0000256" key="2">
    <source>
        <dbReference type="ARBA" id="ARBA00006375"/>
    </source>
</evidence>
<dbReference type="STRING" id="1381753.V2XMG6"/>
<keyword evidence="6" id="KW-0999">Mitochondrion inner membrane</keyword>
<organism evidence="13 14">
    <name type="scientific">Moniliophthora roreri (strain MCA 2997)</name>
    <name type="common">Cocoa frosty pod rot fungus</name>
    <name type="synonym">Crinipellis roreri</name>
    <dbReference type="NCBI Taxonomy" id="1381753"/>
    <lineage>
        <taxon>Eukaryota</taxon>
        <taxon>Fungi</taxon>
        <taxon>Dikarya</taxon>
        <taxon>Basidiomycota</taxon>
        <taxon>Agaricomycotina</taxon>
        <taxon>Agaricomycetes</taxon>
        <taxon>Agaricomycetidae</taxon>
        <taxon>Agaricales</taxon>
        <taxon>Marasmiineae</taxon>
        <taxon>Marasmiaceae</taxon>
        <taxon>Moniliophthora</taxon>
    </lineage>
</organism>
<evidence type="ECO:0000256" key="9">
    <source>
        <dbReference type="ARBA" id="ARBA00023136"/>
    </source>
</evidence>
<evidence type="ECO:0000256" key="1">
    <source>
        <dbReference type="ARBA" id="ARBA00004448"/>
    </source>
</evidence>
<comment type="similarity">
    <text evidence="2 11">Belongs to the mitochondrial carrier (TC 2.A.29) family.</text>
</comment>
<dbReference type="HOGENOM" id="CLU_015166_10_0_1"/>
<protein>
    <submittedName>
        <fullName evidence="13">Mitochondrial carrier protein</fullName>
    </submittedName>
</protein>
<feature type="transmembrane region" description="Helical" evidence="12">
    <location>
        <begin position="120"/>
        <end position="137"/>
    </location>
</feature>
<sequence>MSSNVSSRRDKQNLHYIIRSGLAGGVAGCVAKTVVAPLDRVKILFQASNPDFQKYAGTWSGVFRAGSEIYRSSGIRGLLQGHSVTLLRIFPYAAIKFMAYDQIHHFLMPTRQEETNFRRFSAGAISGMISVFFTYPLEVFRVRLAYHTKSLEQTARPSLLKSLHQIYHENASVSQSSPREAVADNHLFKRFPILKFYRGFTATIVGMIPYAGVSFLSWGYLRSRFITAENKKPTLIQDLTIGAVSGALAQTASYPFEVIRRRMQVGGISRPDRWVTWGETFRAIWHANGWRGFYVGLSIGYLKVVPMTAVSFAVWQGGKRVLGV</sequence>
<dbReference type="PROSITE" id="PS50920">
    <property type="entry name" value="SOLCAR"/>
    <property type="match status" value="3"/>
</dbReference>
<feature type="transmembrane region" description="Helical" evidence="12">
    <location>
        <begin position="196"/>
        <end position="221"/>
    </location>
</feature>
<dbReference type="Proteomes" id="UP000017559">
    <property type="component" value="Unassembled WGS sequence"/>
</dbReference>
<dbReference type="InterPro" id="IPR018108">
    <property type="entry name" value="MCP_transmembrane"/>
</dbReference>
<keyword evidence="4 10" id="KW-0812">Transmembrane</keyword>
<dbReference type="Pfam" id="PF00153">
    <property type="entry name" value="Mito_carr"/>
    <property type="match status" value="3"/>
</dbReference>
<evidence type="ECO:0000256" key="10">
    <source>
        <dbReference type="PROSITE-ProRule" id="PRU00282"/>
    </source>
</evidence>
<dbReference type="InterPro" id="IPR002167">
    <property type="entry name" value="GDC-like"/>
</dbReference>
<dbReference type="GO" id="GO:0005743">
    <property type="term" value="C:mitochondrial inner membrane"/>
    <property type="evidence" value="ECO:0007669"/>
    <property type="project" value="UniProtKB-SubCell"/>
</dbReference>
<evidence type="ECO:0000313" key="14">
    <source>
        <dbReference type="Proteomes" id="UP000017559"/>
    </source>
</evidence>
<dbReference type="AlphaFoldDB" id="V2XMG6"/>
<evidence type="ECO:0000256" key="11">
    <source>
        <dbReference type="RuleBase" id="RU000488"/>
    </source>
</evidence>
<dbReference type="InterPro" id="IPR002067">
    <property type="entry name" value="MCP"/>
</dbReference>
<proteinExistence type="inferred from homology"/>
<comment type="caution">
    <text evidence="13">The sequence shown here is derived from an EMBL/GenBank/DDBJ whole genome shotgun (WGS) entry which is preliminary data.</text>
</comment>
<feature type="repeat" description="Solcar" evidence="10">
    <location>
        <begin position="15"/>
        <end position="106"/>
    </location>
</feature>
<dbReference type="PANTHER" id="PTHR24089">
    <property type="entry name" value="SOLUTE CARRIER FAMILY 25"/>
    <property type="match status" value="1"/>
</dbReference>
<dbReference type="EMBL" id="AWSO01000180">
    <property type="protein sequence ID" value="ESK93665.1"/>
    <property type="molecule type" value="Genomic_DNA"/>
</dbReference>
<evidence type="ECO:0000256" key="6">
    <source>
        <dbReference type="ARBA" id="ARBA00022792"/>
    </source>
</evidence>
<evidence type="ECO:0000256" key="4">
    <source>
        <dbReference type="ARBA" id="ARBA00022692"/>
    </source>
</evidence>
<keyword evidence="8" id="KW-0496">Mitochondrion</keyword>
<evidence type="ECO:0000256" key="7">
    <source>
        <dbReference type="ARBA" id="ARBA00022989"/>
    </source>
</evidence>
<evidence type="ECO:0000256" key="5">
    <source>
        <dbReference type="ARBA" id="ARBA00022737"/>
    </source>
</evidence>
<evidence type="ECO:0000313" key="13">
    <source>
        <dbReference type="EMBL" id="ESK93665.1"/>
    </source>
</evidence>
<feature type="repeat" description="Solcar" evidence="10">
    <location>
        <begin position="233"/>
        <end position="321"/>
    </location>
</feature>
<keyword evidence="5" id="KW-0677">Repeat</keyword>
<feature type="repeat" description="Solcar" evidence="10">
    <location>
        <begin position="114"/>
        <end position="224"/>
    </location>
</feature>
<evidence type="ECO:0000256" key="12">
    <source>
        <dbReference type="SAM" id="Phobius"/>
    </source>
</evidence>
<accession>V2XMG6</accession>
<dbReference type="KEGG" id="mrr:Moror_1482"/>
<keyword evidence="7 12" id="KW-1133">Transmembrane helix</keyword>
<dbReference type="InterPro" id="IPR023395">
    <property type="entry name" value="MCP_dom_sf"/>
</dbReference>
<comment type="subcellular location">
    <subcellularLocation>
        <location evidence="1">Mitochondrion inner membrane</location>
        <topology evidence="1">Multi-pass membrane protein</topology>
    </subcellularLocation>
</comment>
<dbReference type="SUPFAM" id="SSF103506">
    <property type="entry name" value="Mitochondrial carrier"/>
    <property type="match status" value="1"/>
</dbReference>
<keyword evidence="14" id="KW-1185">Reference proteome</keyword>
<dbReference type="GO" id="GO:0055085">
    <property type="term" value="P:transmembrane transport"/>
    <property type="evidence" value="ECO:0007669"/>
    <property type="project" value="InterPro"/>
</dbReference>
<gene>
    <name evidence="13" type="ORF">Moror_1482</name>
</gene>
<dbReference type="OrthoDB" id="270584at2759"/>